<keyword evidence="1" id="KW-0812">Transmembrane</keyword>
<comment type="caution">
    <text evidence="2">The sequence shown here is derived from an EMBL/GenBank/DDBJ whole genome shotgun (WGS) entry which is preliminary data.</text>
</comment>
<dbReference type="EMBL" id="LAZR01003268">
    <property type="protein sequence ID" value="KKN20152.1"/>
    <property type="molecule type" value="Genomic_DNA"/>
</dbReference>
<evidence type="ECO:0000313" key="2">
    <source>
        <dbReference type="EMBL" id="KKN20152.1"/>
    </source>
</evidence>
<dbReference type="AlphaFoldDB" id="A0A0F9P6W5"/>
<keyword evidence="1" id="KW-0472">Membrane</keyword>
<name>A0A0F9P6W5_9ZZZZ</name>
<reference evidence="2" key="1">
    <citation type="journal article" date="2015" name="Nature">
        <title>Complex archaea that bridge the gap between prokaryotes and eukaryotes.</title>
        <authorList>
            <person name="Spang A."/>
            <person name="Saw J.H."/>
            <person name="Jorgensen S.L."/>
            <person name="Zaremba-Niedzwiedzka K."/>
            <person name="Martijn J."/>
            <person name="Lind A.E."/>
            <person name="van Eijk R."/>
            <person name="Schleper C."/>
            <person name="Guy L."/>
            <person name="Ettema T.J."/>
        </authorList>
    </citation>
    <scope>NUCLEOTIDE SEQUENCE</scope>
</reference>
<proteinExistence type="predicted"/>
<sequence>MKKLVRILIKTISVVILFVLVISGLLYVTYNEPLPQGTPGTAADSLADKMLKSLHNKAYLETRYIEWDFSNESYHYKWDRELGIVRVAWKEYRVLLNLDHPEKSSVFDRDRRLKDKERLNLIETAVSHFNNDSFWLVAPFKVFDKGTERSLVSLEDGSNELLVTYTMGGTTPGDSYLWKIGPTGLPESFRMWVAIIPIGGLEATWKTWKVMDSGVFLPTSHQLGPMNFTMENVRAYN</sequence>
<accession>A0A0F9P6W5</accession>
<feature type="transmembrane region" description="Helical" evidence="1">
    <location>
        <begin position="7"/>
        <end position="30"/>
    </location>
</feature>
<keyword evidence="1" id="KW-1133">Transmembrane helix</keyword>
<organism evidence="2">
    <name type="scientific">marine sediment metagenome</name>
    <dbReference type="NCBI Taxonomy" id="412755"/>
    <lineage>
        <taxon>unclassified sequences</taxon>
        <taxon>metagenomes</taxon>
        <taxon>ecological metagenomes</taxon>
    </lineage>
</organism>
<protein>
    <submittedName>
        <fullName evidence="2">Uncharacterized protein</fullName>
    </submittedName>
</protein>
<evidence type="ECO:0000256" key="1">
    <source>
        <dbReference type="SAM" id="Phobius"/>
    </source>
</evidence>
<gene>
    <name evidence="2" type="ORF">LCGC14_0938460</name>
</gene>